<gene>
    <name evidence="9" type="ORF">CIT25_20295</name>
</gene>
<evidence type="ECO:0000256" key="4">
    <source>
        <dbReference type="ARBA" id="ARBA00022597"/>
    </source>
</evidence>
<reference evidence="10" key="1">
    <citation type="submission" date="2017-08" db="EMBL/GenBank/DDBJ databases">
        <title>Mesorhizobium wenxinae sp. nov., a novel rhizobial species isolated from root nodules of chickpea (Cicer arietinum L.).</title>
        <authorList>
            <person name="Zhang J."/>
        </authorList>
    </citation>
    <scope>NUCLEOTIDE SEQUENCE [LARGE SCALE GENOMIC DNA]</scope>
    <source>
        <strain evidence="10">USDA 3392</strain>
    </source>
</reference>
<dbReference type="PANTHER" id="PTHR43649">
    <property type="entry name" value="ARABINOSE-BINDING PROTEIN-RELATED"/>
    <property type="match status" value="1"/>
</dbReference>
<dbReference type="Gene3D" id="3.40.190.10">
    <property type="entry name" value="Periplasmic binding protein-like II"/>
    <property type="match status" value="2"/>
</dbReference>
<dbReference type="GO" id="GO:0042597">
    <property type="term" value="C:periplasmic space"/>
    <property type="evidence" value="ECO:0007669"/>
    <property type="project" value="UniProtKB-SubCell"/>
</dbReference>
<dbReference type="Proteomes" id="UP000216215">
    <property type="component" value="Unassembled WGS sequence"/>
</dbReference>
<evidence type="ECO:0000256" key="2">
    <source>
        <dbReference type="ARBA" id="ARBA00008520"/>
    </source>
</evidence>
<protein>
    <recommendedName>
        <fullName evidence="8">Probable sugar-binding periplasmic protein</fullName>
    </recommendedName>
</protein>
<evidence type="ECO:0000313" key="10">
    <source>
        <dbReference type="Proteomes" id="UP000216215"/>
    </source>
</evidence>
<keyword evidence="5" id="KW-0732">Signal</keyword>
<keyword evidence="4" id="KW-0762">Sugar transport</keyword>
<dbReference type="Pfam" id="PF01547">
    <property type="entry name" value="SBP_bac_1"/>
    <property type="match status" value="1"/>
</dbReference>
<sequence>MPDRASREQRPCNQCQPRGTAMKFRYLLSTMTILGTFAALSPALAQTVDVQHYWTSSSESKAMNTIADSFKERGGKWIDSPSADFDAALAAATSRIAGGQPPSAILMTPSSALRDLASSGQLRDFDDLAAKGGWQKVMAPIVWDKLNVDGHLVALPVGVHAQNWVWYSKPVLEKLKISEPKTFDELFAAADKIKASGGIGIATGGEPWQQVGILYSVFLALGGPEYWNELIVKRSPEALKSPVLTQAFDIFRKVSTYADPASPGRSWNDTTNLVVTDKAGFQFMGDWARGEFLAAGKVAGKDFGCFLTPAEKPGYAILIDVFAFPVNTDDDRIKGQTLLADSIMEPAVQETIAEVKGSVPSRTDVDTSKLDTCAQIGSKALATPGAAVQAAYDALAGDLNGQVTDLAGQFWTDKSMTTQAAVESFSNILQSE</sequence>
<dbReference type="InterPro" id="IPR006059">
    <property type="entry name" value="SBP"/>
</dbReference>
<dbReference type="SUPFAM" id="SSF53850">
    <property type="entry name" value="Periplasmic binding protein-like II"/>
    <property type="match status" value="1"/>
</dbReference>
<comment type="caution">
    <text evidence="9">The sequence shown here is derived from an EMBL/GenBank/DDBJ whole genome shotgun (WGS) entry which is preliminary data.</text>
</comment>
<evidence type="ECO:0000313" key="9">
    <source>
        <dbReference type="EMBL" id="PAQ00180.1"/>
    </source>
</evidence>
<accession>A0AB36R5R5</accession>
<evidence type="ECO:0000256" key="6">
    <source>
        <dbReference type="ARBA" id="ARBA00022764"/>
    </source>
</evidence>
<comment type="similarity">
    <text evidence="2">Belongs to the bacterial solute-binding protein 1 family.</text>
</comment>
<dbReference type="AlphaFoldDB" id="A0AB36R5R5"/>
<dbReference type="InterPro" id="IPR050490">
    <property type="entry name" value="Bact_solute-bd_prot1"/>
</dbReference>
<dbReference type="PANTHER" id="PTHR43649:SF28">
    <property type="entry name" value="BINDING PROTEIN COMPONENT OF ABC SUGAR TRANSPORTER-RELATED"/>
    <property type="match status" value="1"/>
</dbReference>
<evidence type="ECO:0000256" key="5">
    <source>
        <dbReference type="ARBA" id="ARBA00022729"/>
    </source>
</evidence>
<name>A0AB36R5R5_9HYPH</name>
<evidence type="ECO:0000256" key="1">
    <source>
        <dbReference type="ARBA" id="ARBA00004418"/>
    </source>
</evidence>
<proteinExistence type="inferred from homology"/>
<organism evidence="9 10">
    <name type="scientific">Mesorhizobium mediterraneum</name>
    <dbReference type="NCBI Taxonomy" id="43617"/>
    <lineage>
        <taxon>Bacteria</taxon>
        <taxon>Pseudomonadati</taxon>
        <taxon>Pseudomonadota</taxon>
        <taxon>Alphaproteobacteria</taxon>
        <taxon>Hyphomicrobiales</taxon>
        <taxon>Phyllobacteriaceae</taxon>
        <taxon>Mesorhizobium</taxon>
    </lineage>
</organism>
<evidence type="ECO:0000256" key="3">
    <source>
        <dbReference type="ARBA" id="ARBA00022448"/>
    </source>
</evidence>
<keyword evidence="3" id="KW-0813">Transport</keyword>
<evidence type="ECO:0000256" key="7">
    <source>
        <dbReference type="ARBA" id="ARBA00049629"/>
    </source>
</evidence>
<comment type="function">
    <text evidence="7">Part of a binding-protein-dependent transport system for a sugar.</text>
</comment>
<evidence type="ECO:0000256" key="8">
    <source>
        <dbReference type="ARBA" id="ARBA00049753"/>
    </source>
</evidence>
<keyword evidence="6" id="KW-0574">Periplasm</keyword>
<keyword evidence="10" id="KW-1185">Reference proteome</keyword>
<dbReference type="EMBL" id="NPKI01000026">
    <property type="protein sequence ID" value="PAQ00180.1"/>
    <property type="molecule type" value="Genomic_DNA"/>
</dbReference>
<comment type="subcellular location">
    <subcellularLocation>
        <location evidence="1">Periplasm</location>
    </subcellularLocation>
</comment>